<evidence type="ECO:0000313" key="8">
    <source>
        <dbReference type="Proteomes" id="UP000215506"/>
    </source>
</evidence>
<feature type="DNA-binding region" description="H-T-H motif" evidence="5">
    <location>
        <begin position="53"/>
        <end position="72"/>
    </location>
</feature>
<accession>A0A231GTP2</accession>
<evidence type="ECO:0000256" key="4">
    <source>
        <dbReference type="ARBA" id="ARBA00023163"/>
    </source>
</evidence>
<evidence type="ECO:0000256" key="2">
    <source>
        <dbReference type="ARBA" id="ARBA00023015"/>
    </source>
</evidence>
<dbReference type="Gene3D" id="1.10.357.10">
    <property type="entry name" value="Tetracycline Repressor, domain 2"/>
    <property type="match status" value="1"/>
</dbReference>
<dbReference type="Pfam" id="PF00440">
    <property type="entry name" value="TetR_N"/>
    <property type="match status" value="1"/>
</dbReference>
<keyword evidence="8" id="KW-1185">Reference proteome</keyword>
<dbReference type="PANTHER" id="PTHR30055">
    <property type="entry name" value="HTH-TYPE TRANSCRIPTIONAL REGULATOR RUTR"/>
    <property type="match status" value="1"/>
</dbReference>
<dbReference type="GO" id="GO:0003700">
    <property type="term" value="F:DNA-binding transcription factor activity"/>
    <property type="evidence" value="ECO:0007669"/>
    <property type="project" value="TreeGrafter"/>
</dbReference>
<keyword evidence="4" id="KW-0804">Transcription</keyword>
<dbReference type="Gene3D" id="1.10.10.60">
    <property type="entry name" value="Homeodomain-like"/>
    <property type="match status" value="1"/>
</dbReference>
<dbReference type="InterPro" id="IPR036271">
    <property type="entry name" value="Tet_transcr_reg_TetR-rel_C_sf"/>
</dbReference>
<organism evidence="7 8">
    <name type="scientific">Nocardia cerradoensis</name>
    <dbReference type="NCBI Taxonomy" id="85688"/>
    <lineage>
        <taxon>Bacteria</taxon>
        <taxon>Bacillati</taxon>
        <taxon>Actinomycetota</taxon>
        <taxon>Actinomycetes</taxon>
        <taxon>Mycobacteriales</taxon>
        <taxon>Nocardiaceae</taxon>
        <taxon>Nocardia</taxon>
    </lineage>
</organism>
<dbReference type="EMBL" id="NGAF01000047">
    <property type="protein sequence ID" value="OXR39994.1"/>
    <property type="molecule type" value="Genomic_DNA"/>
</dbReference>
<dbReference type="SUPFAM" id="SSF46689">
    <property type="entry name" value="Homeodomain-like"/>
    <property type="match status" value="1"/>
</dbReference>
<dbReference type="AlphaFoldDB" id="A0A231GTP2"/>
<dbReference type="SUPFAM" id="SSF48498">
    <property type="entry name" value="Tetracyclin repressor-like, C-terminal domain"/>
    <property type="match status" value="1"/>
</dbReference>
<evidence type="ECO:0000259" key="6">
    <source>
        <dbReference type="PROSITE" id="PS50977"/>
    </source>
</evidence>
<dbReference type="PANTHER" id="PTHR30055:SF175">
    <property type="entry name" value="HTH-TYPE TRANSCRIPTIONAL REPRESSOR KSTR2"/>
    <property type="match status" value="1"/>
</dbReference>
<dbReference type="GO" id="GO:0000976">
    <property type="term" value="F:transcription cis-regulatory region binding"/>
    <property type="evidence" value="ECO:0007669"/>
    <property type="project" value="TreeGrafter"/>
</dbReference>
<sequence>MSSKVNDDADLAAAADGDAKGSKRSRIGREIIETQVFDVAAKLFAEKGYGGTTLQHIASALGVSRTALYYYVSSKEELLSTIVHELTDAGFALVSAEADAQGSASDRLRAIVDSMTRLVASSPARFRLLLQSEAGLPAELLEAHRDTRRRVLRRLMDVIEEGQRNGEFRVVDARITALAIIGMWNWTAFWARSNSDIDQIAETFGDLVVRGLAAGSREVRGAARTPQQVLNAVQEDLATLAVMLPDDPA</sequence>
<gene>
    <name evidence="7" type="primary">kstR2_13</name>
    <name evidence="7" type="ORF">B7C42_07945</name>
</gene>
<dbReference type="InterPro" id="IPR041490">
    <property type="entry name" value="KstR2_TetR_C"/>
</dbReference>
<dbReference type="InterPro" id="IPR023772">
    <property type="entry name" value="DNA-bd_HTH_TetR-type_CS"/>
</dbReference>
<dbReference type="RefSeq" id="WP_051042768.1">
    <property type="nucleotide sequence ID" value="NZ_JAAXOR010000001.1"/>
</dbReference>
<evidence type="ECO:0000313" key="7">
    <source>
        <dbReference type="EMBL" id="OXR39994.1"/>
    </source>
</evidence>
<keyword evidence="3 5" id="KW-0238">DNA-binding</keyword>
<comment type="caution">
    <text evidence="7">The sequence shown here is derived from an EMBL/GenBank/DDBJ whole genome shotgun (WGS) entry which is preliminary data.</text>
</comment>
<proteinExistence type="predicted"/>
<evidence type="ECO:0000256" key="1">
    <source>
        <dbReference type="ARBA" id="ARBA00022491"/>
    </source>
</evidence>
<dbReference type="InterPro" id="IPR001647">
    <property type="entry name" value="HTH_TetR"/>
</dbReference>
<evidence type="ECO:0000256" key="5">
    <source>
        <dbReference type="PROSITE-ProRule" id="PRU00335"/>
    </source>
</evidence>
<keyword evidence="2" id="KW-0805">Transcription regulation</keyword>
<dbReference type="PRINTS" id="PR00455">
    <property type="entry name" value="HTHTETR"/>
</dbReference>
<evidence type="ECO:0000256" key="3">
    <source>
        <dbReference type="ARBA" id="ARBA00023125"/>
    </source>
</evidence>
<keyword evidence="1" id="KW-0678">Repressor</keyword>
<reference evidence="7 8" key="1">
    <citation type="submission" date="2017-07" db="EMBL/GenBank/DDBJ databases">
        <title>First draft Genome Sequence of Nocardia cerradoensis isolated from human infection.</title>
        <authorList>
            <person name="Carrasco G."/>
        </authorList>
    </citation>
    <scope>NUCLEOTIDE SEQUENCE [LARGE SCALE GENOMIC DNA]</scope>
    <source>
        <strain evidence="7 8">CNM20130759</strain>
    </source>
</reference>
<dbReference type="Proteomes" id="UP000215506">
    <property type="component" value="Unassembled WGS sequence"/>
</dbReference>
<name>A0A231GTP2_9NOCA</name>
<dbReference type="PROSITE" id="PS50977">
    <property type="entry name" value="HTH_TETR_2"/>
    <property type="match status" value="1"/>
</dbReference>
<protein>
    <submittedName>
        <fullName evidence="7">HTH-type transcriptional repressor KstR2</fullName>
    </submittedName>
</protein>
<feature type="domain" description="HTH tetR-type" evidence="6">
    <location>
        <begin position="30"/>
        <end position="90"/>
    </location>
</feature>
<dbReference type="PROSITE" id="PS01081">
    <property type="entry name" value="HTH_TETR_1"/>
    <property type="match status" value="1"/>
</dbReference>
<dbReference type="Pfam" id="PF17932">
    <property type="entry name" value="TetR_C_24"/>
    <property type="match status" value="1"/>
</dbReference>
<dbReference type="InterPro" id="IPR009057">
    <property type="entry name" value="Homeodomain-like_sf"/>
</dbReference>
<dbReference type="InterPro" id="IPR050109">
    <property type="entry name" value="HTH-type_TetR-like_transc_reg"/>
</dbReference>